<name>A0A0G0Y516_9BACT</name>
<evidence type="ECO:0000259" key="1">
    <source>
        <dbReference type="Pfam" id="PF04326"/>
    </source>
</evidence>
<reference evidence="2 3" key="1">
    <citation type="journal article" date="2015" name="Nature">
        <title>rRNA introns, odd ribosomes, and small enigmatic genomes across a large radiation of phyla.</title>
        <authorList>
            <person name="Brown C.T."/>
            <person name="Hug L.A."/>
            <person name="Thomas B.C."/>
            <person name="Sharon I."/>
            <person name="Castelle C.J."/>
            <person name="Singh A."/>
            <person name="Wilkins M.J."/>
            <person name="Williams K.H."/>
            <person name="Banfield J.F."/>
        </authorList>
    </citation>
    <scope>NUCLEOTIDE SEQUENCE [LARGE SCALE GENOMIC DNA]</scope>
</reference>
<feature type="domain" description="Schlafen AlbA-2" evidence="1">
    <location>
        <begin position="22"/>
        <end position="139"/>
    </location>
</feature>
<dbReference type="Pfam" id="PF13749">
    <property type="entry name" value="HATPase_c_4"/>
    <property type="match status" value="1"/>
</dbReference>
<organism evidence="2 3">
    <name type="scientific">Candidatus Amesbacteria bacterium GW2011_GWA2_42_12</name>
    <dbReference type="NCBI Taxonomy" id="1618356"/>
    <lineage>
        <taxon>Bacteria</taxon>
        <taxon>Candidatus Amesiibacteriota</taxon>
    </lineage>
</organism>
<dbReference type="Pfam" id="PF04326">
    <property type="entry name" value="SLFN_AlbA_2"/>
    <property type="match status" value="1"/>
</dbReference>
<protein>
    <recommendedName>
        <fullName evidence="1">Schlafen AlbA-2 domain-containing protein</fullName>
    </recommendedName>
</protein>
<dbReference type="EMBL" id="LCCN01000013">
    <property type="protein sequence ID" value="KKS31875.1"/>
    <property type="molecule type" value="Genomic_DNA"/>
</dbReference>
<dbReference type="Gene3D" id="3.30.950.30">
    <property type="entry name" value="Schlafen, AAA domain"/>
    <property type="match status" value="1"/>
</dbReference>
<evidence type="ECO:0000313" key="2">
    <source>
        <dbReference type="EMBL" id="KKS31875.1"/>
    </source>
</evidence>
<dbReference type="InterPro" id="IPR038461">
    <property type="entry name" value="Schlafen_AlbA_2_dom_sf"/>
</dbReference>
<accession>A0A0G0Y516</accession>
<comment type="caution">
    <text evidence="2">The sequence shown here is derived from an EMBL/GenBank/DDBJ whole genome shotgun (WGS) entry which is preliminary data.</text>
</comment>
<dbReference type="InterPro" id="IPR038475">
    <property type="entry name" value="RecG_C_sf"/>
</dbReference>
<dbReference type="STRING" id="1618356.UU93_C0013G0030"/>
<dbReference type="PATRIC" id="fig|1618356.3.peg.611"/>
<proteinExistence type="predicted"/>
<dbReference type="PANTHER" id="PTHR30595">
    <property type="entry name" value="GLPR-RELATED TRANSCRIPTIONAL REPRESSOR"/>
    <property type="match status" value="1"/>
</dbReference>
<sequence>MTKEEVLAKIKYGLKIASELPDLEFKTATSSIPSDIWKTISAFSNCRGGGLVVFGVDQEKNECTGCVKVDFMQTKLTEYFNDKMSFVLRPEYYVLEYEGKTILALYVPECPKDYMPCYYKSVGLPNGAYIREGNTSRKITDNEFRTYVASSKEFQFDRAEACGTNKDEISIPKVVTLLEQSESETQRGASHQVNDVVLENLGIVARFDGEIKPTIGGYLVFANNTPQDKVPYDRYIVRCVRYAGSDPSSAIVDSVDIRGTLDMLIDESYKFVLKNIFKKSTIRGTKRIEKYEYPEEGIRELIANAIIHRDYKIIETYNQIRIFQDRIEILNPGSLPPGVTVENIKEAQFSRNSMIAARLKDMRYLEEYGRGIDIVIKKMQDCGLPEPLFRNSVNSFEAILLGEKYRDINDRQIRLIDTLLLKNRLTAHDCQKILKGTPRATINTDLKKLRDLGVFVTNGASVNTFYTLAF</sequence>
<dbReference type="InterPro" id="IPR007421">
    <property type="entry name" value="Schlafen_AlbA_2_dom"/>
</dbReference>
<evidence type="ECO:0000313" key="3">
    <source>
        <dbReference type="Proteomes" id="UP000034160"/>
    </source>
</evidence>
<dbReference type="PANTHER" id="PTHR30595:SF6">
    <property type="entry name" value="SCHLAFEN ALBA-2 DOMAIN-CONTAINING PROTEIN"/>
    <property type="match status" value="1"/>
</dbReference>
<dbReference type="Proteomes" id="UP000034160">
    <property type="component" value="Unassembled WGS sequence"/>
</dbReference>
<gene>
    <name evidence="2" type="ORF">UU93_C0013G0030</name>
</gene>
<dbReference type="AlphaFoldDB" id="A0A0G0Y516"/>
<dbReference type="Gene3D" id="3.30.565.60">
    <property type="match status" value="1"/>
</dbReference>